<comment type="caution">
    <text evidence="2">The sequence shown here is derived from an EMBL/GenBank/DDBJ whole genome shotgun (WGS) entry which is preliminary data.</text>
</comment>
<organism evidence="2 3">
    <name type="scientific">Flavivirga aquimarina</name>
    <dbReference type="NCBI Taxonomy" id="2027862"/>
    <lineage>
        <taxon>Bacteria</taxon>
        <taxon>Pseudomonadati</taxon>
        <taxon>Bacteroidota</taxon>
        <taxon>Flavobacteriia</taxon>
        <taxon>Flavobacteriales</taxon>
        <taxon>Flavobacteriaceae</taxon>
        <taxon>Flavivirga</taxon>
    </lineage>
</organism>
<feature type="transmembrane region" description="Helical" evidence="1">
    <location>
        <begin position="7"/>
        <end position="31"/>
    </location>
</feature>
<evidence type="ECO:0000256" key="1">
    <source>
        <dbReference type="SAM" id="Phobius"/>
    </source>
</evidence>
<proteinExistence type="predicted"/>
<evidence type="ECO:0000313" key="3">
    <source>
        <dbReference type="Proteomes" id="UP001176883"/>
    </source>
</evidence>
<evidence type="ECO:0000313" key="2">
    <source>
        <dbReference type="EMBL" id="MDO5969317.1"/>
    </source>
</evidence>
<accession>A0ABT8W862</accession>
<keyword evidence="3" id="KW-1185">Reference proteome</keyword>
<dbReference type="Proteomes" id="UP001176883">
    <property type="component" value="Unassembled WGS sequence"/>
</dbReference>
<reference evidence="2" key="1">
    <citation type="submission" date="2023-07" db="EMBL/GenBank/DDBJ databases">
        <title>Two novel species in the genus Flavivirga.</title>
        <authorList>
            <person name="Kwon K."/>
        </authorList>
    </citation>
    <scope>NUCLEOTIDE SEQUENCE</scope>
    <source>
        <strain evidence="2">KCTC 52353</strain>
    </source>
</reference>
<feature type="transmembrane region" description="Helical" evidence="1">
    <location>
        <begin position="124"/>
        <end position="141"/>
    </location>
</feature>
<feature type="transmembrane region" description="Helical" evidence="1">
    <location>
        <begin position="43"/>
        <end position="63"/>
    </location>
</feature>
<name>A0ABT8W862_9FLAO</name>
<feature type="transmembrane region" description="Helical" evidence="1">
    <location>
        <begin position="94"/>
        <end position="118"/>
    </location>
</feature>
<dbReference type="RefSeq" id="WP_303277006.1">
    <property type="nucleotide sequence ID" value="NZ_JAUOEK010000069.1"/>
</dbReference>
<keyword evidence="1" id="KW-1133">Transmembrane helix</keyword>
<dbReference type="EMBL" id="JAUOEK010000069">
    <property type="protein sequence ID" value="MDO5969317.1"/>
    <property type="molecule type" value="Genomic_DNA"/>
</dbReference>
<protein>
    <submittedName>
        <fullName evidence="2">Uncharacterized protein</fullName>
    </submittedName>
</protein>
<gene>
    <name evidence="2" type="ORF">Q4Q35_05815</name>
</gene>
<sequence>MKHKIRSIVSIIIIIGILIYAIITLSYTISIHDLKNTFFKIDSLQAALLILISICFNAIYISTENLSFENQAKIILIHNYIETSVLRIQKIFQYIIIVFQLILGIIIPIINLFGFISSNSRLEIILKISLLILNTYFLFSLHDKGILINRVLTNIRKEKGIITFLDRDGDHNQMAKILDTIEYGSEVFVTHFEEPINELNTDGYYYEKEFMNKWYSIVKEKKLKVKQIVLINSKKDIEDLKIRLKIIKDIKNFSLGYIIAPPFTVFIDFIVFPDDVLIGFSDSKTMPNMNTFGLLIHKGNGVSKFKNMFNEILMSNAVFVKTFEGVNEEEVLLLEKKYNQIKRYSKTSRNFFKVFTED</sequence>
<keyword evidence="1" id="KW-0472">Membrane</keyword>
<keyword evidence="1" id="KW-0812">Transmembrane</keyword>